<gene>
    <name evidence="1" type="ORF">F5148DRAFT_885550</name>
</gene>
<name>A0ACC0UA83_9AGAM</name>
<dbReference type="Proteomes" id="UP001207468">
    <property type="component" value="Unassembled WGS sequence"/>
</dbReference>
<dbReference type="EMBL" id="JAGFNK010000087">
    <property type="protein sequence ID" value="KAI9508523.1"/>
    <property type="molecule type" value="Genomic_DNA"/>
</dbReference>
<evidence type="ECO:0000313" key="1">
    <source>
        <dbReference type="EMBL" id="KAI9508523.1"/>
    </source>
</evidence>
<reference evidence="1" key="1">
    <citation type="submission" date="2021-03" db="EMBL/GenBank/DDBJ databases">
        <title>Evolutionary priming and transition to the ectomycorrhizal habit in an iconic lineage of mushroom-forming fungi: is preadaptation a requirement?</title>
        <authorList>
            <consortium name="DOE Joint Genome Institute"/>
            <person name="Looney B.P."/>
            <person name="Miyauchi S."/>
            <person name="Morin E."/>
            <person name="Drula E."/>
            <person name="Courty P.E."/>
            <person name="Chicoki N."/>
            <person name="Fauchery L."/>
            <person name="Kohler A."/>
            <person name="Kuo A."/>
            <person name="LaButti K."/>
            <person name="Pangilinan J."/>
            <person name="Lipzen A."/>
            <person name="Riley R."/>
            <person name="Andreopoulos W."/>
            <person name="He G."/>
            <person name="Johnson J."/>
            <person name="Barry K.W."/>
            <person name="Grigoriev I.V."/>
            <person name="Nagy L."/>
            <person name="Hibbett D."/>
            <person name="Henrissat B."/>
            <person name="Matheny P.B."/>
            <person name="Labbe J."/>
            <person name="Martin A.F."/>
        </authorList>
    </citation>
    <scope>NUCLEOTIDE SEQUENCE</scope>
    <source>
        <strain evidence="1">BPL698</strain>
    </source>
</reference>
<comment type="caution">
    <text evidence="1">The sequence shown here is derived from an EMBL/GenBank/DDBJ whole genome shotgun (WGS) entry which is preliminary data.</text>
</comment>
<accession>A0ACC0UA83</accession>
<sequence length="220" mass="24437">MSSTSVSSSTTTESPSSSPTGDGSGKGNSPASATILFGFLVIFVALFAAFLLLSFFWRYQRSRRGGDGALESDGSRGKHDLNRVPKMWEVWIQDDPSGGRWSWESVMPLSIDVDRASSERGISTAPHSRLRWPRNPFRRRPAPSPAPTQQQQQQHESGLGAEAQALISGMRMSFVIAMPQADAPNRRRSEISQASRADSWRRREYAIGTYHPPLWEGRML</sequence>
<keyword evidence="2" id="KW-1185">Reference proteome</keyword>
<protein>
    <submittedName>
        <fullName evidence="1">Uncharacterized protein</fullName>
    </submittedName>
</protein>
<evidence type="ECO:0000313" key="2">
    <source>
        <dbReference type="Proteomes" id="UP001207468"/>
    </source>
</evidence>
<organism evidence="1 2">
    <name type="scientific">Russula earlei</name>
    <dbReference type="NCBI Taxonomy" id="71964"/>
    <lineage>
        <taxon>Eukaryota</taxon>
        <taxon>Fungi</taxon>
        <taxon>Dikarya</taxon>
        <taxon>Basidiomycota</taxon>
        <taxon>Agaricomycotina</taxon>
        <taxon>Agaricomycetes</taxon>
        <taxon>Russulales</taxon>
        <taxon>Russulaceae</taxon>
        <taxon>Russula</taxon>
    </lineage>
</organism>
<proteinExistence type="predicted"/>